<evidence type="ECO:0000256" key="4">
    <source>
        <dbReference type="ARBA" id="ARBA00022679"/>
    </source>
</evidence>
<evidence type="ECO:0000256" key="3">
    <source>
        <dbReference type="ARBA" id="ARBA00022676"/>
    </source>
</evidence>
<reference evidence="11 12" key="1">
    <citation type="submission" date="2016-10" db="EMBL/GenBank/DDBJ databases">
        <authorList>
            <person name="de Groot N.N."/>
        </authorList>
    </citation>
    <scope>NUCLEOTIDE SEQUENCE [LARGE SCALE GENOMIC DNA]</scope>
    <source>
        <strain evidence="11 12">CGMCC 1.11156</strain>
    </source>
</reference>
<evidence type="ECO:0000256" key="1">
    <source>
        <dbReference type="ARBA" id="ARBA00004236"/>
    </source>
</evidence>
<dbReference type="Proteomes" id="UP000198649">
    <property type="component" value="Unassembled WGS sequence"/>
</dbReference>
<dbReference type="RefSeq" id="WP_091114341.1">
    <property type="nucleotide sequence ID" value="NZ_BKAF01000013.1"/>
</dbReference>
<accession>A0A1I3JRS1</accession>
<dbReference type="EMBL" id="FOQG01000011">
    <property type="protein sequence ID" value="SFI62951.1"/>
    <property type="molecule type" value="Genomic_DNA"/>
</dbReference>
<feature type="domain" description="Glycosyltransferase 2-like" evidence="10">
    <location>
        <begin position="14"/>
        <end position="143"/>
    </location>
</feature>
<keyword evidence="3" id="KW-0328">Glycosyltransferase</keyword>
<dbReference type="STRING" id="1005945.SAMN05216561_1116"/>
<comment type="pathway">
    <text evidence="7">Carotenoid biosynthesis; staphyloxanthin biosynthesis; staphyloxanthin from farnesyl diphosphate: step 4/5.</text>
</comment>
<comment type="subcellular location">
    <subcellularLocation>
        <location evidence="1">Cell membrane</location>
    </subcellularLocation>
</comment>
<dbReference type="PANTHER" id="PTHR43646:SF2">
    <property type="entry name" value="GLYCOSYLTRANSFERASE 2-LIKE DOMAIN-CONTAINING PROTEIN"/>
    <property type="match status" value="1"/>
</dbReference>
<dbReference type="GO" id="GO:0016757">
    <property type="term" value="F:glycosyltransferase activity"/>
    <property type="evidence" value="ECO:0007669"/>
    <property type="project" value="UniProtKB-KW"/>
</dbReference>
<dbReference type="Pfam" id="PF00535">
    <property type="entry name" value="Glycos_transf_2"/>
    <property type="match status" value="1"/>
</dbReference>
<evidence type="ECO:0000256" key="7">
    <source>
        <dbReference type="ARBA" id="ARBA00037904"/>
    </source>
</evidence>
<evidence type="ECO:0000256" key="5">
    <source>
        <dbReference type="ARBA" id="ARBA00023136"/>
    </source>
</evidence>
<dbReference type="Gene3D" id="3.90.550.10">
    <property type="entry name" value="Spore Coat Polysaccharide Biosynthesis Protein SpsA, Chain A"/>
    <property type="match status" value="1"/>
</dbReference>
<evidence type="ECO:0000313" key="12">
    <source>
        <dbReference type="Proteomes" id="UP000198649"/>
    </source>
</evidence>
<dbReference type="InterPro" id="IPR001173">
    <property type="entry name" value="Glyco_trans_2-like"/>
</dbReference>
<evidence type="ECO:0000256" key="8">
    <source>
        <dbReference type="ARBA" id="ARBA00038120"/>
    </source>
</evidence>
<dbReference type="InterPro" id="IPR029044">
    <property type="entry name" value="Nucleotide-diphossugar_trans"/>
</dbReference>
<comment type="function">
    <text evidence="6">Catalyzes the glycosylation of 4,4'-diaponeurosporenoate, i.e. the esterification of glucose at the C1'' position with the carboxyl group of 4,4'-diaponeurosporenic acid, to form glycosyl-4,4'-diaponeurosporenoate. This is a step in the biosynthesis of staphyloxanthin, an orange pigment present in most staphylococci strains.</text>
</comment>
<keyword evidence="4 11" id="KW-0808">Transferase</keyword>
<sequence>MNPVTTGAVTQVQVVIPARDEEARLGACLRSVEQAVQRVRSGRPGLRVGVTVVLDRCTDASAVVASRFAVDVVESHWGNVGAARRAGIEQIDRPGADAPARVWVACTDADTVVPETWLLDQVLQAEAGVRLVVGAVVPDPADGDAAVAGLWRDRHRGSHAGDHVHGANLGFRLDVYHAVGGFRALAEHEDVALVRALQAHGVRQGVAPTVVTSARLAGRTPGGFAGYLRDLDAVLRVEA</sequence>
<organism evidence="11 12">
    <name type="scientific">Nocardioides psychrotolerans</name>
    <dbReference type="NCBI Taxonomy" id="1005945"/>
    <lineage>
        <taxon>Bacteria</taxon>
        <taxon>Bacillati</taxon>
        <taxon>Actinomycetota</taxon>
        <taxon>Actinomycetes</taxon>
        <taxon>Propionibacteriales</taxon>
        <taxon>Nocardioidaceae</taxon>
        <taxon>Nocardioides</taxon>
    </lineage>
</organism>
<dbReference type="AlphaFoldDB" id="A0A1I3JRS1"/>
<dbReference type="OrthoDB" id="9777873at2"/>
<evidence type="ECO:0000256" key="9">
    <source>
        <dbReference type="ARBA" id="ARBA00040345"/>
    </source>
</evidence>
<comment type="similarity">
    <text evidence="8">Belongs to the glycosyltransferase 2 family. CrtQ subfamily.</text>
</comment>
<dbReference type="GO" id="GO:0005886">
    <property type="term" value="C:plasma membrane"/>
    <property type="evidence" value="ECO:0007669"/>
    <property type="project" value="UniProtKB-SubCell"/>
</dbReference>
<evidence type="ECO:0000256" key="2">
    <source>
        <dbReference type="ARBA" id="ARBA00022475"/>
    </source>
</evidence>
<keyword evidence="2" id="KW-1003">Cell membrane</keyword>
<evidence type="ECO:0000256" key="6">
    <source>
        <dbReference type="ARBA" id="ARBA00037281"/>
    </source>
</evidence>
<dbReference type="SUPFAM" id="SSF53448">
    <property type="entry name" value="Nucleotide-diphospho-sugar transferases"/>
    <property type="match status" value="1"/>
</dbReference>
<name>A0A1I3JRS1_9ACTN</name>
<protein>
    <recommendedName>
        <fullName evidence="9">4,4'-diaponeurosporenoate glycosyltransferase</fullName>
    </recommendedName>
</protein>
<dbReference type="PANTHER" id="PTHR43646">
    <property type="entry name" value="GLYCOSYLTRANSFERASE"/>
    <property type="match status" value="1"/>
</dbReference>
<gene>
    <name evidence="11" type="ORF">SAMN05216561_1116</name>
</gene>
<keyword evidence="12" id="KW-1185">Reference proteome</keyword>
<keyword evidence="5" id="KW-0472">Membrane</keyword>
<proteinExistence type="inferred from homology"/>
<evidence type="ECO:0000259" key="10">
    <source>
        <dbReference type="Pfam" id="PF00535"/>
    </source>
</evidence>
<evidence type="ECO:0000313" key="11">
    <source>
        <dbReference type="EMBL" id="SFI62951.1"/>
    </source>
</evidence>